<gene>
    <name evidence="1" type="ORF">QYE76_047600</name>
</gene>
<dbReference type="PANTHER" id="PTHR11439">
    <property type="entry name" value="GAG-POL-RELATED RETROTRANSPOSON"/>
    <property type="match status" value="1"/>
</dbReference>
<proteinExistence type="predicted"/>
<name>A0AAD8TS19_LOLMU</name>
<reference evidence="1" key="1">
    <citation type="submission" date="2023-07" db="EMBL/GenBank/DDBJ databases">
        <title>A chromosome-level genome assembly of Lolium multiflorum.</title>
        <authorList>
            <person name="Chen Y."/>
            <person name="Copetti D."/>
            <person name="Kolliker R."/>
            <person name="Studer B."/>
        </authorList>
    </citation>
    <scope>NUCLEOTIDE SEQUENCE</scope>
    <source>
        <strain evidence="1">02402/16</strain>
        <tissue evidence="1">Leaf</tissue>
    </source>
</reference>
<dbReference type="Proteomes" id="UP001231189">
    <property type="component" value="Unassembled WGS sequence"/>
</dbReference>
<dbReference type="AlphaFoldDB" id="A0AAD8TS19"/>
<organism evidence="1 2">
    <name type="scientific">Lolium multiflorum</name>
    <name type="common">Italian ryegrass</name>
    <name type="synonym">Lolium perenne subsp. multiflorum</name>
    <dbReference type="NCBI Taxonomy" id="4521"/>
    <lineage>
        <taxon>Eukaryota</taxon>
        <taxon>Viridiplantae</taxon>
        <taxon>Streptophyta</taxon>
        <taxon>Embryophyta</taxon>
        <taxon>Tracheophyta</taxon>
        <taxon>Spermatophyta</taxon>
        <taxon>Magnoliopsida</taxon>
        <taxon>Liliopsida</taxon>
        <taxon>Poales</taxon>
        <taxon>Poaceae</taxon>
        <taxon>BOP clade</taxon>
        <taxon>Pooideae</taxon>
        <taxon>Poodae</taxon>
        <taxon>Poeae</taxon>
        <taxon>Poeae Chloroplast Group 2 (Poeae type)</taxon>
        <taxon>Loliodinae</taxon>
        <taxon>Loliinae</taxon>
        <taxon>Lolium</taxon>
    </lineage>
</organism>
<protein>
    <submittedName>
        <fullName evidence="1">Uncharacterized protein</fullName>
    </submittedName>
</protein>
<dbReference type="PANTHER" id="PTHR11439:SF524">
    <property type="entry name" value="RNA-DIRECTED DNA POLYMERASE, PROTEIN KINASE RLK-PELLE-DLSV FAMILY"/>
    <property type="match status" value="1"/>
</dbReference>
<sequence>MSSWTAPVCLIANPRPRQSTRSPSSPPQTVPWPRMRHLIAASLVPHLTLTRPSCSILFSSAFTCTLRGILIGLRSSGSSATFVVPWTSVSLSTPPPPRTSSPTRTPIGPAARHASLHVWLLVYFGPSLISGRLSDSPRSLARPERSTVANAVAEVSWLRQLLVELSCPVAKATLVYCDNVSAVYLSANPVHHRRTKHIELDIHFVREQVALGHIRVLHVPTSQQFADIMTKGLPMSRTWPIYVPPYASDQYIEHCISFYNLGVECRVGCPLLLFLLLRVSHELRVPDQVEEVVGVVVVLQLLVGARDRGRWRRGSLAAADAGHGKGGGCAAATLL</sequence>
<comment type="caution">
    <text evidence="1">The sequence shown here is derived from an EMBL/GenBank/DDBJ whole genome shotgun (WGS) entry which is preliminary data.</text>
</comment>
<dbReference type="EMBL" id="JAUUTY010000002">
    <property type="protein sequence ID" value="KAK1686752.1"/>
    <property type="molecule type" value="Genomic_DNA"/>
</dbReference>
<accession>A0AAD8TS19</accession>
<dbReference type="CDD" id="cd09272">
    <property type="entry name" value="RNase_HI_RT_Ty1"/>
    <property type="match status" value="1"/>
</dbReference>
<evidence type="ECO:0000313" key="1">
    <source>
        <dbReference type="EMBL" id="KAK1686752.1"/>
    </source>
</evidence>
<evidence type="ECO:0000313" key="2">
    <source>
        <dbReference type="Proteomes" id="UP001231189"/>
    </source>
</evidence>
<keyword evidence="2" id="KW-1185">Reference proteome</keyword>